<reference evidence="1 2" key="1">
    <citation type="submission" date="2017-10" db="EMBL/GenBank/DDBJ databases">
        <title>Draft genome of Longimonas halophila.</title>
        <authorList>
            <person name="Goh K.M."/>
            <person name="Shamsir M.S."/>
            <person name="Lim S.W."/>
        </authorList>
    </citation>
    <scope>NUCLEOTIDE SEQUENCE [LARGE SCALE GENOMIC DNA]</scope>
    <source>
        <strain evidence="1 2">KCTC 42399</strain>
    </source>
</reference>
<evidence type="ECO:0000313" key="2">
    <source>
        <dbReference type="Proteomes" id="UP000221024"/>
    </source>
</evidence>
<accession>A0A2H3NMP1</accession>
<evidence type="ECO:0000313" key="1">
    <source>
        <dbReference type="EMBL" id="PEN07968.1"/>
    </source>
</evidence>
<sequence>MIAIALITAGVVAGGCQSTGTLHRVSPESIADQFLPREREAEAHPDSVRLLTIVERDDRFAFEMEHNYQHLHRLWSSTFNVVSTGRTPTRPLTYATLWSQELSLASLEAREGISTLTKEVAREQIAEERETYRTTVQIDLYWFSRSGQTLPPALLRSNAQLQPMDRPGERYRPKEVHHLPLRDAILSNGDPVLYRRTILVFDRVVDDRDILADANGLQLRILTPGTTRLEFAWSWPAEGTESTALR</sequence>
<organism evidence="1 2">
    <name type="scientific">Longimonas halophila</name>
    <dbReference type="NCBI Taxonomy" id="1469170"/>
    <lineage>
        <taxon>Bacteria</taxon>
        <taxon>Pseudomonadati</taxon>
        <taxon>Rhodothermota</taxon>
        <taxon>Rhodothermia</taxon>
        <taxon>Rhodothermales</taxon>
        <taxon>Salisaetaceae</taxon>
        <taxon>Longimonas</taxon>
    </lineage>
</organism>
<dbReference type="Proteomes" id="UP000221024">
    <property type="component" value="Unassembled WGS sequence"/>
</dbReference>
<dbReference type="EMBL" id="PDEP01000004">
    <property type="protein sequence ID" value="PEN07968.1"/>
    <property type="molecule type" value="Genomic_DNA"/>
</dbReference>
<gene>
    <name evidence="1" type="ORF">CRI93_05860</name>
</gene>
<proteinExistence type="predicted"/>
<dbReference type="OrthoDB" id="1494360at2"/>
<name>A0A2H3NMP1_9BACT</name>
<comment type="caution">
    <text evidence="1">The sequence shown here is derived from an EMBL/GenBank/DDBJ whole genome shotgun (WGS) entry which is preliminary data.</text>
</comment>
<dbReference type="RefSeq" id="WP_098061692.1">
    <property type="nucleotide sequence ID" value="NZ_PDEP01000004.1"/>
</dbReference>
<keyword evidence="2" id="KW-1185">Reference proteome</keyword>
<dbReference type="AlphaFoldDB" id="A0A2H3NMP1"/>
<protein>
    <submittedName>
        <fullName evidence="1">Uncharacterized protein</fullName>
    </submittedName>
</protein>